<protein>
    <submittedName>
        <fullName evidence="2">Alpha/beta hydrolase</fullName>
    </submittedName>
</protein>
<organism evidence="2 3">
    <name type="scientific">Oceanobacillus halophilus</name>
    <dbReference type="NCBI Taxonomy" id="930130"/>
    <lineage>
        <taxon>Bacteria</taxon>
        <taxon>Bacillati</taxon>
        <taxon>Bacillota</taxon>
        <taxon>Bacilli</taxon>
        <taxon>Bacillales</taxon>
        <taxon>Bacillaceae</taxon>
        <taxon>Oceanobacillus</taxon>
    </lineage>
</organism>
<evidence type="ECO:0000313" key="2">
    <source>
        <dbReference type="EMBL" id="RKQ34644.1"/>
    </source>
</evidence>
<dbReference type="InterPro" id="IPR029058">
    <property type="entry name" value="AB_hydrolase_fold"/>
</dbReference>
<dbReference type="PRINTS" id="PR00111">
    <property type="entry name" value="ABHYDROLASE"/>
</dbReference>
<evidence type="ECO:0000259" key="1">
    <source>
        <dbReference type="Pfam" id="PF00561"/>
    </source>
</evidence>
<dbReference type="PANTHER" id="PTHR46438:SF11">
    <property type="entry name" value="LIPASE-RELATED"/>
    <property type="match status" value="1"/>
</dbReference>
<keyword evidence="2" id="KW-0378">Hydrolase</keyword>
<dbReference type="Proteomes" id="UP000269301">
    <property type="component" value="Unassembled WGS sequence"/>
</dbReference>
<dbReference type="InterPro" id="IPR000639">
    <property type="entry name" value="Epox_hydrolase-like"/>
</dbReference>
<dbReference type="RefSeq" id="WP_121203677.1">
    <property type="nucleotide sequence ID" value="NZ_RBZP01000003.1"/>
</dbReference>
<dbReference type="AlphaFoldDB" id="A0A495A639"/>
<keyword evidence="3" id="KW-1185">Reference proteome</keyword>
<gene>
    <name evidence="2" type="ORF">D8M06_06905</name>
</gene>
<proteinExistence type="predicted"/>
<evidence type="ECO:0000313" key="3">
    <source>
        <dbReference type="Proteomes" id="UP000269301"/>
    </source>
</evidence>
<accession>A0A495A639</accession>
<name>A0A495A639_9BACI</name>
<reference evidence="2 3" key="1">
    <citation type="journal article" date="2016" name="Int. J. Syst. Evol. Microbiol.">
        <title>Oceanobacillus halophilus sp. nov., a novel moderately halophilic bacterium from a hypersaline lake.</title>
        <authorList>
            <person name="Amoozegar M.A."/>
            <person name="Bagheri M."/>
            <person name="Makhdoumi A."/>
            <person name="Nikou M.M."/>
            <person name="Fazeli S.A.S."/>
            <person name="Schumann P."/>
            <person name="Sproer C."/>
            <person name="Sanchez-Porro C."/>
            <person name="Ventosa A."/>
        </authorList>
    </citation>
    <scope>NUCLEOTIDE SEQUENCE [LARGE SCALE GENOMIC DNA]</scope>
    <source>
        <strain evidence="2 3">DSM 23996</strain>
    </source>
</reference>
<comment type="caution">
    <text evidence="2">The sequence shown here is derived from an EMBL/GenBank/DDBJ whole genome shotgun (WGS) entry which is preliminary data.</text>
</comment>
<dbReference type="Pfam" id="PF00561">
    <property type="entry name" value="Abhydrolase_1"/>
    <property type="match status" value="1"/>
</dbReference>
<dbReference type="GO" id="GO:0016787">
    <property type="term" value="F:hydrolase activity"/>
    <property type="evidence" value="ECO:0007669"/>
    <property type="project" value="UniProtKB-KW"/>
</dbReference>
<sequence length="287" mass="32525">MLGNLPEIKTVKLKLNDIDVNCYLAGESGSPVILLHGAGVDSARISWSEVIGFLSKKHRVFAPDLPGYGDSDKPNVEYSLSFYIDILKQIMDSLHLEKTNLVGLSLGGGLSLGYTLEYPDRVEKLVLVGAWGLFSKLPYHLLSYWYTKSFLNELSYKWSSKSRRFVKWTLLNSLFGNPNNVPEELVDEIYASLQAPHAGKAFMSFQRSEITRTGLRTKLAERLSEINKRTLIVHGSKDTTVPIKHALEAHKAFKDSEIYVMKGCKHWSQKERPEEFTRVITRFLGKE</sequence>
<dbReference type="PANTHER" id="PTHR46438">
    <property type="entry name" value="ALPHA/BETA-HYDROLASES SUPERFAMILY PROTEIN"/>
    <property type="match status" value="1"/>
</dbReference>
<feature type="domain" description="AB hydrolase-1" evidence="1">
    <location>
        <begin position="31"/>
        <end position="273"/>
    </location>
</feature>
<dbReference type="OrthoDB" id="9808398at2"/>
<dbReference type="Gene3D" id="3.40.50.1820">
    <property type="entry name" value="alpha/beta hydrolase"/>
    <property type="match status" value="1"/>
</dbReference>
<dbReference type="InterPro" id="IPR000073">
    <property type="entry name" value="AB_hydrolase_1"/>
</dbReference>
<dbReference type="EMBL" id="RBZP01000003">
    <property type="protein sequence ID" value="RKQ34644.1"/>
    <property type="molecule type" value="Genomic_DNA"/>
</dbReference>
<dbReference type="PRINTS" id="PR00412">
    <property type="entry name" value="EPOXHYDRLASE"/>
</dbReference>
<dbReference type="SUPFAM" id="SSF53474">
    <property type="entry name" value="alpha/beta-Hydrolases"/>
    <property type="match status" value="1"/>
</dbReference>